<dbReference type="GO" id="GO:0030313">
    <property type="term" value="C:cell envelope"/>
    <property type="evidence" value="ECO:0007669"/>
    <property type="project" value="UniProtKB-SubCell"/>
</dbReference>
<dbReference type="PANTHER" id="PTHR42852:SF6">
    <property type="entry name" value="THIOL:DISULFIDE INTERCHANGE PROTEIN DSBE"/>
    <property type="match status" value="1"/>
</dbReference>
<keyword evidence="7" id="KW-1185">Reference proteome</keyword>
<dbReference type="PROSITE" id="PS51352">
    <property type="entry name" value="THIOREDOXIN_2"/>
    <property type="match status" value="1"/>
</dbReference>
<feature type="domain" description="Thioredoxin" evidence="5">
    <location>
        <begin position="308"/>
        <end position="446"/>
    </location>
</feature>
<dbReference type="KEGG" id="fla:SY85_07150"/>
<dbReference type="Proteomes" id="UP000077177">
    <property type="component" value="Chromosome"/>
</dbReference>
<dbReference type="CDD" id="cd02966">
    <property type="entry name" value="TlpA_like_family"/>
    <property type="match status" value="1"/>
</dbReference>
<evidence type="ECO:0000256" key="3">
    <source>
        <dbReference type="ARBA" id="ARBA00023157"/>
    </source>
</evidence>
<dbReference type="InterPro" id="IPR013766">
    <property type="entry name" value="Thioredoxin_domain"/>
</dbReference>
<dbReference type="Gene3D" id="3.40.30.10">
    <property type="entry name" value="Glutaredoxin"/>
    <property type="match status" value="1"/>
</dbReference>
<accession>A0A172TU60</accession>
<dbReference type="GO" id="GO:0017004">
    <property type="term" value="P:cytochrome complex assembly"/>
    <property type="evidence" value="ECO:0007669"/>
    <property type="project" value="UniProtKB-KW"/>
</dbReference>
<dbReference type="InterPro" id="IPR036249">
    <property type="entry name" value="Thioredoxin-like_sf"/>
</dbReference>
<dbReference type="GO" id="GO:0016491">
    <property type="term" value="F:oxidoreductase activity"/>
    <property type="evidence" value="ECO:0007669"/>
    <property type="project" value="InterPro"/>
</dbReference>
<dbReference type="InterPro" id="IPR000866">
    <property type="entry name" value="AhpC/TSA"/>
</dbReference>
<evidence type="ECO:0000259" key="5">
    <source>
        <dbReference type="PROSITE" id="PS51352"/>
    </source>
</evidence>
<organism evidence="6 7">
    <name type="scientific">Flavisolibacter tropicus</name>
    <dbReference type="NCBI Taxonomy" id="1492898"/>
    <lineage>
        <taxon>Bacteria</taxon>
        <taxon>Pseudomonadati</taxon>
        <taxon>Bacteroidota</taxon>
        <taxon>Chitinophagia</taxon>
        <taxon>Chitinophagales</taxon>
        <taxon>Chitinophagaceae</taxon>
        <taxon>Flavisolibacter</taxon>
    </lineage>
</organism>
<dbReference type="GO" id="GO:0016209">
    <property type="term" value="F:antioxidant activity"/>
    <property type="evidence" value="ECO:0007669"/>
    <property type="project" value="InterPro"/>
</dbReference>
<dbReference type="EMBL" id="CP011390">
    <property type="protein sequence ID" value="ANE50313.1"/>
    <property type="molecule type" value="Genomic_DNA"/>
</dbReference>
<evidence type="ECO:0000256" key="1">
    <source>
        <dbReference type="ARBA" id="ARBA00004196"/>
    </source>
</evidence>
<dbReference type="PANTHER" id="PTHR42852">
    <property type="entry name" value="THIOL:DISULFIDE INTERCHANGE PROTEIN DSBE"/>
    <property type="match status" value="1"/>
</dbReference>
<comment type="subcellular location">
    <subcellularLocation>
        <location evidence="1">Cell envelope</location>
    </subcellularLocation>
</comment>
<reference evidence="6 7" key="2">
    <citation type="journal article" date="2016" name="Int. J. Syst. Evol. Microbiol.">
        <title>Flavisolibacter tropicus sp. nov., isolated from tropical soil.</title>
        <authorList>
            <person name="Lee J.J."/>
            <person name="Kang M.S."/>
            <person name="Kim G.S."/>
            <person name="Lee C.S."/>
            <person name="Lim S."/>
            <person name="Lee J."/>
            <person name="Roh S.H."/>
            <person name="Kang H."/>
            <person name="Ha J.M."/>
            <person name="Bae S."/>
            <person name="Jung H.Y."/>
            <person name="Kim M.K."/>
        </authorList>
    </citation>
    <scope>NUCLEOTIDE SEQUENCE [LARGE SCALE GENOMIC DNA]</scope>
    <source>
        <strain evidence="6 7">LCS9</strain>
    </source>
</reference>
<sequence>MKLARLYILFIVVFISLSMSYGQKPNNKVSVFGIIKNYRNVIEIVDKDYTEPFDIANSERSFVPDSNGRFAITFTLEEPKYFRIARNSVYLSPGDKLEAIIDYEDARNASFRGSHSKENEYLKSIPYPKAGSYLEGGQTVRSTIEQTFYVLVDAAKQRKTRLDAIAKLSKDFKYLEGKRINADLLNSFYALRTYYPRVHKLTGDSLAKFQTEFLNKVDSFAKKYVPMDLNAGLMKLEVYRDVVPRILKLQVADSNGKEAIKIKDWFRAKGLIHLMQTDTANFSNQQIDLIKTPIYRKKVAETFNKFLSFNGTTAADLVLNDSKGNKIKLSSLRGKIIFIDVWATWCSPCIKEQPYLDSLINRFKDHSDIAFVSLSIDRNEADWLNYISKHQLSGIQWSGDISTLAPYQVSEIPRTILIDQNFKIYAMRGPMPSSAEALQLIEKMLQ</sequence>
<evidence type="ECO:0000256" key="4">
    <source>
        <dbReference type="ARBA" id="ARBA00023284"/>
    </source>
</evidence>
<keyword evidence="4" id="KW-0676">Redox-active center</keyword>
<dbReference type="STRING" id="1492898.SY85_07150"/>
<dbReference type="RefSeq" id="WP_066402942.1">
    <property type="nucleotide sequence ID" value="NZ_CP011390.1"/>
</dbReference>
<dbReference type="InterPro" id="IPR050553">
    <property type="entry name" value="Thioredoxin_ResA/DsbE_sf"/>
</dbReference>
<proteinExistence type="predicted"/>
<gene>
    <name evidence="6" type="ORF">SY85_07150</name>
</gene>
<evidence type="ECO:0000313" key="7">
    <source>
        <dbReference type="Proteomes" id="UP000077177"/>
    </source>
</evidence>
<keyword evidence="2" id="KW-0201">Cytochrome c-type biogenesis</keyword>
<evidence type="ECO:0000313" key="6">
    <source>
        <dbReference type="EMBL" id="ANE50313.1"/>
    </source>
</evidence>
<name>A0A172TU60_9BACT</name>
<dbReference type="AlphaFoldDB" id="A0A172TU60"/>
<reference evidence="7" key="1">
    <citation type="submission" date="2015-01" db="EMBL/GenBank/DDBJ databases">
        <title>Flavisolibacter sp./LCS9/ whole genome sequencing.</title>
        <authorList>
            <person name="Kim M.K."/>
            <person name="Srinivasan S."/>
            <person name="Lee J.-J."/>
        </authorList>
    </citation>
    <scope>NUCLEOTIDE SEQUENCE [LARGE SCALE GENOMIC DNA]</scope>
    <source>
        <strain evidence="7">LCS9</strain>
    </source>
</reference>
<dbReference type="SUPFAM" id="SSF52833">
    <property type="entry name" value="Thioredoxin-like"/>
    <property type="match status" value="1"/>
</dbReference>
<evidence type="ECO:0000256" key="2">
    <source>
        <dbReference type="ARBA" id="ARBA00022748"/>
    </source>
</evidence>
<protein>
    <recommendedName>
        <fullName evidence="5">Thioredoxin domain-containing protein</fullName>
    </recommendedName>
</protein>
<keyword evidence="3" id="KW-1015">Disulfide bond</keyword>
<dbReference type="Pfam" id="PF00578">
    <property type="entry name" value="AhpC-TSA"/>
    <property type="match status" value="1"/>
</dbReference>
<dbReference type="OrthoDB" id="1095575at2"/>